<dbReference type="Gene3D" id="3.40.50.2000">
    <property type="entry name" value="Glycogen Phosphorylase B"/>
    <property type="match status" value="1"/>
</dbReference>
<evidence type="ECO:0000313" key="3">
    <source>
        <dbReference type="EMBL" id="KJU86843.1"/>
    </source>
</evidence>
<dbReference type="InterPro" id="IPR029767">
    <property type="entry name" value="WecB-like"/>
</dbReference>
<dbReference type="PANTHER" id="PTHR43174:SF3">
    <property type="entry name" value="UDP-N-ACETYLGLUCOSAMINE 2-EPIMERASE"/>
    <property type="match status" value="1"/>
</dbReference>
<keyword evidence="4" id="KW-1185">Reference proteome</keyword>
<evidence type="ECO:0000256" key="1">
    <source>
        <dbReference type="RuleBase" id="RU003513"/>
    </source>
</evidence>
<dbReference type="Proteomes" id="UP000033423">
    <property type="component" value="Unassembled WGS sequence"/>
</dbReference>
<accession>A0A0F3H1Q5</accession>
<gene>
    <name evidence="3" type="ORF">MBAV_000957</name>
</gene>
<organism evidence="3 4">
    <name type="scientific">Candidatus Magnetobacterium bavaricum</name>
    <dbReference type="NCBI Taxonomy" id="29290"/>
    <lineage>
        <taxon>Bacteria</taxon>
        <taxon>Pseudomonadati</taxon>
        <taxon>Nitrospirota</taxon>
        <taxon>Thermodesulfovibrionia</taxon>
        <taxon>Thermodesulfovibrionales</taxon>
        <taxon>Candidatus Magnetobacteriaceae</taxon>
        <taxon>Candidatus Magnetobacterium</taxon>
    </lineage>
</organism>
<dbReference type="PATRIC" id="fig|29290.4.peg.1261"/>
<evidence type="ECO:0000259" key="2">
    <source>
        <dbReference type="Pfam" id="PF02350"/>
    </source>
</evidence>
<dbReference type="GO" id="GO:0016853">
    <property type="term" value="F:isomerase activity"/>
    <property type="evidence" value="ECO:0007669"/>
    <property type="project" value="UniProtKB-KW"/>
</dbReference>
<dbReference type="InterPro" id="IPR003331">
    <property type="entry name" value="UDP_GlcNAc_Epimerase_2_dom"/>
</dbReference>
<dbReference type="SUPFAM" id="SSF53756">
    <property type="entry name" value="UDP-Glycosyltransferase/glycogen phosphorylase"/>
    <property type="match status" value="1"/>
</dbReference>
<sequence>MVVTTGRADYGLLYPLIEKITENNRFELQLIATGAHLSPLHGKTIQKIEEDNLHVTDKVEMTMKSDTENAICISIATGLIGFSQLINTYSPDMLVVLGYRYELWSICIAAVIHKIPIVHIHGGEATFGSIDDSIRHSVTKMSALHFASIDLYANKLPVVNIGDRQSGRFKPINVIELYLRARGDNKGY</sequence>
<keyword evidence="1" id="KW-0413">Isomerase</keyword>
<comment type="similarity">
    <text evidence="1">Belongs to the UDP-N-acetylglucosamine 2-epimerase family.</text>
</comment>
<protein>
    <submittedName>
        <fullName evidence="3">UDP-N-acetyl-D-glucosamine 2-epimerase</fullName>
    </submittedName>
</protein>
<dbReference type="PANTHER" id="PTHR43174">
    <property type="entry name" value="UDP-N-ACETYLGLUCOSAMINE 2-EPIMERASE"/>
    <property type="match status" value="1"/>
</dbReference>
<dbReference type="AlphaFoldDB" id="A0A0F3H1Q5"/>
<proteinExistence type="inferred from homology"/>
<dbReference type="EMBL" id="LACI01000436">
    <property type="protein sequence ID" value="KJU86843.1"/>
    <property type="molecule type" value="Genomic_DNA"/>
</dbReference>
<dbReference type="Pfam" id="PF02350">
    <property type="entry name" value="Epimerase_2"/>
    <property type="match status" value="1"/>
</dbReference>
<feature type="domain" description="UDP-N-acetylglucosamine 2-epimerase" evidence="2">
    <location>
        <begin position="19"/>
        <end position="157"/>
    </location>
</feature>
<comment type="caution">
    <text evidence="3">The sequence shown here is derived from an EMBL/GenBank/DDBJ whole genome shotgun (WGS) entry which is preliminary data.</text>
</comment>
<name>A0A0F3H1Q5_9BACT</name>
<evidence type="ECO:0000313" key="4">
    <source>
        <dbReference type="Proteomes" id="UP000033423"/>
    </source>
</evidence>
<reference evidence="3 4" key="1">
    <citation type="submission" date="2015-02" db="EMBL/GenBank/DDBJ databases">
        <title>Single-cell genomics of uncultivated deep-branching MTB reveals a conserved set of magnetosome genes.</title>
        <authorList>
            <person name="Kolinko S."/>
            <person name="Richter M."/>
            <person name="Glockner F.O."/>
            <person name="Brachmann A."/>
            <person name="Schuler D."/>
        </authorList>
    </citation>
    <scope>NUCLEOTIDE SEQUENCE [LARGE SCALE GENOMIC DNA]</scope>
    <source>
        <strain evidence="3">TM-1</strain>
    </source>
</reference>